<protein>
    <submittedName>
        <fullName evidence="2">Uncharacterized protein</fullName>
    </submittedName>
</protein>
<keyword evidence="1" id="KW-0472">Membrane</keyword>
<reference evidence="2 3" key="1">
    <citation type="submission" date="2012-09" db="EMBL/GenBank/DDBJ databases">
        <title>Genome Sequence of alkane-degrading Bacterium Alcanivorax venustensis ISO4.</title>
        <authorList>
            <person name="Lai Q."/>
            <person name="Shao Z."/>
        </authorList>
    </citation>
    <scope>NUCLEOTIDE SEQUENCE [LARGE SCALE GENOMIC DNA]</scope>
    <source>
        <strain evidence="2 3">ISO4</strain>
    </source>
</reference>
<dbReference type="RefSeq" id="WP_194856463.1">
    <property type="nucleotide sequence ID" value="NZ_ARXR01000024.1"/>
</dbReference>
<feature type="transmembrane region" description="Helical" evidence="1">
    <location>
        <begin position="39"/>
        <end position="58"/>
    </location>
</feature>
<evidence type="ECO:0000313" key="2">
    <source>
        <dbReference type="EMBL" id="MBF5053887.1"/>
    </source>
</evidence>
<evidence type="ECO:0000256" key="1">
    <source>
        <dbReference type="SAM" id="Phobius"/>
    </source>
</evidence>
<proteinExistence type="predicted"/>
<keyword evidence="3" id="KW-1185">Reference proteome</keyword>
<organism evidence="2 3">
    <name type="scientific">Alloalcanivorax venustensis ISO4</name>
    <dbReference type="NCBI Taxonomy" id="1177184"/>
    <lineage>
        <taxon>Bacteria</taxon>
        <taxon>Pseudomonadati</taxon>
        <taxon>Pseudomonadota</taxon>
        <taxon>Gammaproteobacteria</taxon>
        <taxon>Oceanospirillales</taxon>
        <taxon>Alcanivoracaceae</taxon>
        <taxon>Alloalcanivorax</taxon>
    </lineage>
</organism>
<dbReference type="EMBL" id="ARXR01000024">
    <property type="protein sequence ID" value="MBF5053887.1"/>
    <property type="molecule type" value="Genomic_DNA"/>
</dbReference>
<evidence type="ECO:0000313" key="3">
    <source>
        <dbReference type="Proteomes" id="UP000644441"/>
    </source>
</evidence>
<feature type="transmembrane region" description="Helical" evidence="1">
    <location>
        <begin position="7"/>
        <end position="27"/>
    </location>
</feature>
<comment type="caution">
    <text evidence="2">The sequence shown here is derived from an EMBL/GenBank/DDBJ whole genome shotgun (WGS) entry which is preliminary data.</text>
</comment>
<accession>A0ABS0AJW6</accession>
<sequence>MIEDINAWLPLYGAWVVVCTLLSFMIARNKGMKPLLPAAAGFVAAFIPIVGLIYLVVLGTRPAK</sequence>
<keyword evidence="1" id="KW-1133">Transmembrane helix</keyword>
<name>A0ABS0AJW6_9GAMM</name>
<dbReference type="Proteomes" id="UP000644441">
    <property type="component" value="Unassembled WGS sequence"/>
</dbReference>
<keyword evidence="1" id="KW-0812">Transmembrane</keyword>
<gene>
    <name evidence="2" type="ORF">ISO4_02489</name>
</gene>